<gene>
    <name evidence="1" type="ORF">P153DRAFT_91282</name>
</gene>
<dbReference type="Proteomes" id="UP000799771">
    <property type="component" value="Unassembled WGS sequence"/>
</dbReference>
<protein>
    <submittedName>
        <fullName evidence="1">Uncharacterized protein</fullName>
    </submittedName>
</protein>
<dbReference type="GeneID" id="54413918"/>
<reference evidence="1" key="1">
    <citation type="journal article" date="2020" name="Stud. Mycol.">
        <title>101 Dothideomycetes genomes: a test case for predicting lifestyles and emergence of pathogens.</title>
        <authorList>
            <person name="Haridas S."/>
            <person name="Albert R."/>
            <person name="Binder M."/>
            <person name="Bloem J."/>
            <person name="Labutti K."/>
            <person name="Salamov A."/>
            <person name="Andreopoulos B."/>
            <person name="Baker S."/>
            <person name="Barry K."/>
            <person name="Bills G."/>
            <person name="Bluhm B."/>
            <person name="Cannon C."/>
            <person name="Castanera R."/>
            <person name="Culley D."/>
            <person name="Daum C."/>
            <person name="Ezra D."/>
            <person name="Gonzalez J."/>
            <person name="Henrissat B."/>
            <person name="Kuo A."/>
            <person name="Liang C."/>
            <person name="Lipzen A."/>
            <person name="Lutzoni F."/>
            <person name="Magnuson J."/>
            <person name="Mondo S."/>
            <person name="Nolan M."/>
            <person name="Ohm R."/>
            <person name="Pangilinan J."/>
            <person name="Park H.-J."/>
            <person name="Ramirez L."/>
            <person name="Alfaro M."/>
            <person name="Sun H."/>
            <person name="Tritt A."/>
            <person name="Yoshinaga Y."/>
            <person name="Zwiers L.-H."/>
            <person name="Turgeon B."/>
            <person name="Goodwin S."/>
            <person name="Spatafora J."/>
            <person name="Crous P."/>
            <person name="Grigoriev I."/>
        </authorList>
    </citation>
    <scope>NUCLEOTIDE SEQUENCE</scope>
    <source>
        <strain evidence="1">CBS 119687</strain>
    </source>
</reference>
<keyword evidence="2" id="KW-1185">Reference proteome</keyword>
<evidence type="ECO:0000313" key="2">
    <source>
        <dbReference type="Proteomes" id="UP000799771"/>
    </source>
</evidence>
<accession>A0A6A6A1G9</accession>
<dbReference type="EMBL" id="ML977515">
    <property type="protein sequence ID" value="KAF2125689.1"/>
    <property type="molecule type" value="Genomic_DNA"/>
</dbReference>
<dbReference type="RefSeq" id="XP_033520081.1">
    <property type="nucleotide sequence ID" value="XM_033673486.1"/>
</dbReference>
<evidence type="ECO:0000313" key="1">
    <source>
        <dbReference type="EMBL" id="KAF2125689.1"/>
    </source>
</evidence>
<proteinExistence type="predicted"/>
<sequence>MQIGQSPVASCVAVGRAGMRDGVQPGASGQVVGKVEFQNSVCDVRCAVLRAAVLCSRSDRLIRTSRNHRREATGPVSHSPQCMWPAWVLGACLIGCVAS</sequence>
<name>A0A6A6A1G9_9PLEO</name>
<organism evidence="1 2">
    <name type="scientific">Dothidotthia symphoricarpi CBS 119687</name>
    <dbReference type="NCBI Taxonomy" id="1392245"/>
    <lineage>
        <taxon>Eukaryota</taxon>
        <taxon>Fungi</taxon>
        <taxon>Dikarya</taxon>
        <taxon>Ascomycota</taxon>
        <taxon>Pezizomycotina</taxon>
        <taxon>Dothideomycetes</taxon>
        <taxon>Pleosporomycetidae</taxon>
        <taxon>Pleosporales</taxon>
        <taxon>Dothidotthiaceae</taxon>
        <taxon>Dothidotthia</taxon>
    </lineage>
</organism>
<dbReference type="AlphaFoldDB" id="A0A6A6A1G9"/>